<feature type="domain" description="Cell envelope-related transcriptional attenuator" evidence="1">
    <location>
        <begin position="2"/>
        <end position="108"/>
    </location>
</feature>
<dbReference type="Pfam" id="PF03816">
    <property type="entry name" value="LytR_cpsA_psr"/>
    <property type="match status" value="1"/>
</dbReference>
<evidence type="ECO:0000259" key="1">
    <source>
        <dbReference type="Pfam" id="PF03816"/>
    </source>
</evidence>
<dbReference type="InterPro" id="IPR050922">
    <property type="entry name" value="LytR/CpsA/Psr_CW_biosynth"/>
</dbReference>
<sequence>QLVQTIQEDFHIPINHVMMVNFCGFQGMVNALGGIRLDFRYPLRDQYSGLDIATTGCQLINGAQALALVRSRHLYYYANRTWNYDGMSDWSRIRRQQAFFHGLLNRVQSAFPDVLELNSFLGAAVSDLTVDSSFSSSEMISLGYRYRSLGESVSRRRCCP</sequence>
<dbReference type="PANTHER" id="PTHR33392">
    <property type="entry name" value="POLYISOPRENYL-TEICHOIC ACID--PEPTIDOGLYCAN TEICHOIC ACID TRANSFERASE TAGU"/>
    <property type="match status" value="1"/>
</dbReference>
<protein>
    <submittedName>
        <fullName evidence="2">Cell envelope-related transcriptional attenuator</fullName>
    </submittedName>
</protein>
<accession>T1AFK7</accession>
<evidence type="ECO:0000313" key="2">
    <source>
        <dbReference type="EMBL" id="EQD39824.1"/>
    </source>
</evidence>
<dbReference type="PANTHER" id="PTHR33392:SF6">
    <property type="entry name" value="POLYISOPRENYL-TEICHOIC ACID--PEPTIDOGLYCAN TEICHOIC ACID TRANSFERASE TAGU"/>
    <property type="match status" value="1"/>
</dbReference>
<dbReference type="InterPro" id="IPR004474">
    <property type="entry name" value="LytR_CpsA_psr"/>
</dbReference>
<dbReference type="EMBL" id="AUZZ01008006">
    <property type="protein sequence ID" value="EQD39824.1"/>
    <property type="molecule type" value="Genomic_DNA"/>
</dbReference>
<reference evidence="2" key="2">
    <citation type="journal article" date="2014" name="ISME J.">
        <title>Microbial stratification in low pH oxic and suboxic macroscopic growths along an acid mine drainage.</title>
        <authorList>
            <person name="Mendez-Garcia C."/>
            <person name="Mesa V."/>
            <person name="Sprenger R.R."/>
            <person name="Richter M."/>
            <person name="Diez M.S."/>
            <person name="Solano J."/>
            <person name="Bargiela R."/>
            <person name="Golyshina O.V."/>
            <person name="Manteca A."/>
            <person name="Ramos J.L."/>
            <person name="Gallego J.R."/>
            <person name="Llorente I."/>
            <person name="Martins Dos Santos V.A."/>
            <person name="Jensen O.N."/>
            <person name="Pelaez A.I."/>
            <person name="Sanchez J."/>
            <person name="Ferrer M."/>
        </authorList>
    </citation>
    <scope>NUCLEOTIDE SEQUENCE</scope>
</reference>
<organism evidence="2">
    <name type="scientific">mine drainage metagenome</name>
    <dbReference type="NCBI Taxonomy" id="410659"/>
    <lineage>
        <taxon>unclassified sequences</taxon>
        <taxon>metagenomes</taxon>
        <taxon>ecological metagenomes</taxon>
    </lineage>
</organism>
<comment type="caution">
    <text evidence="2">The sequence shown here is derived from an EMBL/GenBank/DDBJ whole genome shotgun (WGS) entry which is preliminary data.</text>
</comment>
<dbReference type="Gene3D" id="3.40.630.190">
    <property type="entry name" value="LCP protein"/>
    <property type="match status" value="1"/>
</dbReference>
<feature type="non-terminal residue" evidence="2">
    <location>
        <position position="160"/>
    </location>
</feature>
<feature type="non-terminal residue" evidence="2">
    <location>
        <position position="1"/>
    </location>
</feature>
<gene>
    <name evidence="2" type="ORF">B2A_11098</name>
</gene>
<proteinExistence type="predicted"/>
<dbReference type="AlphaFoldDB" id="T1AFK7"/>
<name>T1AFK7_9ZZZZ</name>
<reference evidence="2" key="1">
    <citation type="submission" date="2013-08" db="EMBL/GenBank/DDBJ databases">
        <authorList>
            <person name="Mendez C."/>
            <person name="Richter M."/>
            <person name="Ferrer M."/>
            <person name="Sanchez J."/>
        </authorList>
    </citation>
    <scope>NUCLEOTIDE SEQUENCE</scope>
</reference>